<keyword evidence="3" id="KW-0804">Transcription</keyword>
<organism evidence="5 6">
    <name type="scientific">Niastella yeongjuensis</name>
    <dbReference type="NCBI Taxonomy" id="354355"/>
    <lineage>
        <taxon>Bacteria</taxon>
        <taxon>Pseudomonadati</taxon>
        <taxon>Bacteroidota</taxon>
        <taxon>Chitinophagia</taxon>
        <taxon>Chitinophagales</taxon>
        <taxon>Chitinophagaceae</taxon>
        <taxon>Niastella</taxon>
    </lineage>
</organism>
<dbReference type="Pfam" id="PF01638">
    <property type="entry name" value="HxlR"/>
    <property type="match status" value="1"/>
</dbReference>
<gene>
    <name evidence="5" type="ORF">A4H97_15415</name>
</gene>
<dbReference type="InterPro" id="IPR036388">
    <property type="entry name" value="WH-like_DNA-bd_sf"/>
</dbReference>
<dbReference type="Proteomes" id="UP000192610">
    <property type="component" value="Unassembled WGS sequence"/>
</dbReference>
<accession>A0A1V9E4D1</accession>
<dbReference type="AlphaFoldDB" id="A0A1V9E4D1"/>
<keyword evidence="6" id="KW-1185">Reference proteome</keyword>
<reference evidence="6" key="1">
    <citation type="submission" date="2016-04" db="EMBL/GenBank/DDBJ databases">
        <authorList>
            <person name="Chen L."/>
            <person name="Zhuang W."/>
            <person name="Wang G."/>
        </authorList>
    </citation>
    <scope>NUCLEOTIDE SEQUENCE [LARGE SCALE GENOMIC DNA]</scope>
    <source>
        <strain evidence="6">17621</strain>
    </source>
</reference>
<proteinExistence type="predicted"/>
<dbReference type="InterPro" id="IPR036390">
    <property type="entry name" value="WH_DNA-bd_sf"/>
</dbReference>
<evidence type="ECO:0000313" key="5">
    <source>
        <dbReference type="EMBL" id="OQP40987.1"/>
    </source>
</evidence>
<keyword evidence="2" id="KW-0238">DNA-binding</keyword>
<dbReference type="GO" id="GO:0003677">
    <property type="term" value="F:DNA binding"/>
    <property type="evidence" value="ECO:0007669"/>
    <property type="project" value="UniProtKB-KW"/>
</dbReference>
<dbReference type="PROSITE" id="PS51118">
    <property type="entry name" value="HTH_HXLR"/>
    <property type="match status" value="1"/>
</dbReference>
<evidence type="ECO:0000259" key="4">
    <source>
        <dbReference type="PROSITE" id="PS51118"/>
    </source>
</evidence>
<dbReference type="SUPFAM" id="SSF46785">
    <property type="entry name" value="Winged helix' DNA-binding domain"/>
    <property type="match status" value="1"/>
</dbReference>
<dbReference type="PANTHER" id="PTHR33204:SF38">
    <property type="entry name" value="HTH-TYPE TRANSCRIPTIONAL ACTIVATOR HXLR"/>
    <property type="match status" value="1"/>
</dbReference>
<dbReference type="Gene3D" id="1.10.10.10">
    <property type="entry name" value="Winged helix-like DNA-binding domain superfamily/Winged helix DNA-binding domain"/>
    <property type="match status" value="1"/>
</dbReference>
<evidence type="ECO:0000313" key="6">
    <source>
        <dbReference type="Proteomes" id="UP000192610"/>
    </source>
</evidence>
<dbReference type="EMBL" id="LVXG01000067">
    <property type="protein sequence ID" value="OQP40987.1"/>
    <property type="molecule type" value="Genomic_DNA"/>
</dbReference>
<dbReference type="RefSeq" id="WP_081203971.1">
    <property type="nucleotide sequence ID" value="NZ_FOCZ01000007.1"/>
</dbReference>
<name>A0A1V9E4D1_9BACT</name>
<dbReference type="InterPro" id="IPR002577">
    <property type="entry name" value="HTH_HxlR"/>
</dbReference>
<dbReference type="OrthoDB" id="8231503at2"/>
<comment type="caution">
    <text evidence="5">The sequence shown here is derived from an EMBL/GenBank/DDBJ whole genome shotgun (WGS) entry which is preliminary data.</text>
</comment>
<evidence type="ECO:0000256" key="2">
    <source>
        <dbReference type="ARBA" id="ARBA00023125"/>
    </source>
</evidence>
<evidence type="ECO:0000256" key="3">
    <source>
        <dbReference type="ARBA" id="ARBA00023163"/>
    </source>
</evidence>
<sequence length="131" mass="15118">MYERKIPRPMECGLHFTKEVLNGKWKAGLLKAISIDIKRPSDMLRAIPDITKRVMNVQLRELEQHGIVTKKIYHQLPLKVEYSLTELGASLLPIINAMNQWGENNRAYLQTVIAKDAPVLPELDEKRRKVC</sequence>
<feature type="domain" description="HTH hxlR-type" evidence="4">
    <location>
        <begin position="12"/>
        <end position="110"/>
    </location>
</feature>
<keyword evidence="1" id="KW-0805">Transcription regulation</keyword>
<protein>
    <submittedName>
        <fullName evidence="5">HxlR family transcriptional regulator</fullName>
    </submittedName>
</protein>
<evidence type="ECO:0000256" key="1">
    <source>
        <dbReference type="ARBA" id="ARBA00023015"/>
    </source>
</evidence>
<dbReference type="PANTHER" id="PTHR33204">
    <property type="entry name" value="TRANSCRIPTIONAL REGULATOR, MARR FAMILY"/>
    <property type="match status" value="1"/>
</dbReference>